<sequence>MENGGFSEKRMQEKLNNPSVRISEHSLKDIQNSIAKSFK</sequence>
<feature type="region of interest" description="Disordered" evidence="1">
    <location>
        <begin position="1"/>
        <end position="39"/>
    </location>
</feature>
<dbReference type="HOGENOM" id="CLU_3302737_0_0_2"/>
<organism evidence="2 3">
    <name type="scientific">Methanosarcina mazei Tuc01</name>
    <dbReference type="NCBI Taxonomy" id="1236903"/>
    <lineage>
        <taxon>Archaea</taxon>
        <taxon>Methanobacteriati</taxon>
        <taxon>Methanobacteriota</taxon>
        <taxon>Stenosarchaea group</taxon>
        <taxon>Methanomicrobia</taxon>
        <taxon>Methanosarcinales</taxon>
        <taxon>Methanosarcinaceae</taxon>
        <taxon>Methanosarcina</taxon>
    </lineage>
</organism>
<accession>M1PWF6</accession>
<dbReference type="Proteomes" id="UP000011718">
    <property type="component" value="Chromosome"/>
</dbReference>
<evidence type="ECO:0000313" key="2">
    <source>
        <dbReference type="EMBL" id="AGF96571.1"/>
    </source>
</evidence>
<feature type="compositionally biased region" description="Polar residues" evidence="1">
    <location>
        <begin position="29"/>
        <end position="39"/>
    </location>
</feature>
<proteinExistence type="predicted"/>
<evidence type="ECO:0000256" key="1">
    <source>
        <dbReference type="SAM" id="MobiDB-lite"/>
    </source>
</evidence>
<dbReference type="BioCyc" id="MMAZ1236903:G139K-1129-MONOMER"/>
<evidence type="ECO:0000313" key="3">
    <source>
        <dbReference type="Proteomes" id="UP000011718"/>
    </source>
</evidence>
<dbReference type="AlphaFoldDB" id="M1PWF6"/>
<name>M1PWF6_METMZ</name>
<dbReference type="KEGG" id="mmaz:MmTuc01_1182"/>
<gene>
    <name evidence="2" type="ORF">MmTuc01_1182</name>
</gene>
<dbReference type="EMBL" id="CP004144">
    <property type="protein sequence ID" value="AGF96571.1"/>
    <property type="molecule type" value="Genomic_DNA"/>
</dbReference>
<protein>
    <submittedName>
        <fullName evidence="2">Uncharacterized protein</fullName>
    </submittedName>
</protein>
<reference evidence="2 3" key="1">
    <citation type="journal article" date="2013" name="Genome Announc.">
        <title>Complete Genome of a Methanosarcina mazei Strain Isolated from Sediment Samples from an Amazonian Flooded Area.</title>
        <authorList>
            <person name="Assis das Gracas D."/>
            <person name="Thiago Juca Ramos R."/>
            <person name="Vieira Araujo A.C."/>
            <person name="Zahlouth R."/>
            <person name="Ribeiro Carneiro A."/>
            <person name="Souza Lopes T."/>
            <person name="Azevedo Barauna R."/>
            <person name="Azevedo V."/>
            <person name="Cruz Schneider M.P."/>
            <person name="Pellizari V.H."/>
            <person name="Silva A."/>
        </authorList>
    </citation>
    <scope>NUCLEOTIDE SEQUENCE [LARGE SCALE GENOMIC DNA]</scope>
    <source>
        <strain evidence="2 3">Tuc01</strain>
    </source>
</reference>